<evidence type="ECO:0000256" key="2">
    <source>
        <dbReference type="ARBA" id="ARBA00022527"/>
    </source>
</evidence>
<dbReference type="PROSITE" id="PS50011">
    <property type="entry name" value="PROTEIN_KINASE_DOM"/>
    <property type="match status" value="1"/>
</dbReference>
<evidence type="ECO:0000256" key="5">
    <source>
        <dbReference type="ARBA" id="ARBA00022741"/>
    </source>
</evidence>
<feature type="region of interest" description="Disordered" evidence="10">
    <location>
        <begin position="1"/>
        <end position="25"/>
    </location>
</feature>
<dbReference type="PROSITE" id="PS00108">
    <property type="entry name" value="PROTEIN_KINASE_ST"/>
    <property type="match status" value="1"/>
</dbReference>
<dbReference type="SMART" id="SM00220">
    <property type="entry name" value="S_TKc"/>
    <property type="match status" value="1"/>
</dbReference>
<keyword evidence="6" id="KW-0418">Kinase</keyword>
<dbReference type="Pfam" id="PF00069">
    <property type="entry name" value="Pkinase"/>
    <property type="match status" value="2"/>
</dbReference>
<keyword evidence="13" id="KW-1185">Reference proteome</keyword>
<evidence type="ECO:0000256" key="9">
    <source>
        <dbReference type="ARBA" id="ARBA00042914"/>
    </source>
</evidence>
<evidence type="ECO:0000256" key="7">
    <source>
        <dbReference type="ARBA" id="ARBA00022840"/>
    </source>
</evidence>
<dbReference type="PANTHER" id="PTHR11042">
    <property type="entry name" value="EUKARYOTIC TRANSLATION INITIATION FACTOR 2-ALPHA KINASE EIF2-ALPHA KINASE -RELATED"/>
    <property type="match status" value="1"/>
</dbReference>
<dbReference type="EC" id="2.7.11.1" evidence="1"/>
<protein>
    <recommendedName>
        <fullName evidence="1">non-specific serine/threonine protein kinase</fullName>
        <ecNumber evidence="1">2.7.11.1</ecNumber>
    </recommendedName>
    <alternativeName>
        <fullName evidence="9">Heme-regulated eukaryotic initiation factor eIF-2-alpha kinase</fullName>
    </alternativeName>
</protein>
<reference evidence="12 13" key="1">
    <citation type="journal article" date="2024" name="Insects">
        <title>An Improved Chromosome-Level Genome Assembly of the Firefly Pyrocoelia pectoralis.</title>
        <authorList>
            <person name="Fu X."/>
            <person name="Meyer-Rochow V.B."/>
            <person name="Ballantyne L."/>
            <person name="Zhu X."/>
        </authorList>
    </citation>
    <scope>NUCLEOTIDE SEQUENCE [LARGE SCALE GENOMIC DNA]</scope>
    <source>
        <strain evidence="12">XCY_ONT2</strain>
    </source>
</reference>
<dbReference type="EMBL" id="JAVRBK010000003">
    <property type="protein sequence ID" value="KAK5645853.1"/>
    <property type="molecule type" value="Genomic_DNA"/>
</dbReference>
<dbReference type="InterPro" id="IPR054521">
    <property type="entry name" value="HRI2_3H"/>
</dbReference>
<evidence type="ECO:0000313" key="13">
    <source>
        <dbReference type="Proteomes" id="UP001329430"/>
    </source>
</evidence>
<dbReference type="InterPro" id="IPR008271">
    <property type="entry name" value="Ser/Thr_kinase_AS"/>
</dbReference>
<keyword evidence="3" id="KW-0597">Phosphoprotein</keyword>
<dbReference type="SUPFAM" id="SSF56112">
    <property type="entry name" value="Protein kinase-like (PK-like)"/>
    <property type="match status" value="1"/>
</dbReference>
<dbReference type="Gene3D" id="3.30.200.20">
    <property type="entry name" value="Phosphorylase Kinase, domain 1"/>
    <property type="match status" value="1"/>
</dbReference>
<proteinExistence type="inferred from homology"/>
<feature type="domain" description="Protein kinase" evidence="11">
    <location>
        <begin position="148"/>
        <end position="531"/>
    </location>
</feature>
<dbReference type="PANTHER" id="PTHR11042:SF187">
    <property type="entry name" value="EUKARYOTIC TRANSLATION INITIATION FACTOR 2-ALPHA KINASE 2"/>
    <property type="match status" value="1"/>
</dbReference>
<dbReference type="GO" id="GO:0005737">
    <property type="term" value="C:cytoplasm"/>
    <property type="evidence" value="ECO:0007669"/>
    <property type="project" value="TreeGrafter"/>
</dbReference>
<dbReference type="GO" id="GO:0004694">
    <property type="term" value="F:eukaryotic translation initiation factor 2alpha kinase activity"/>
    <property type="evidence" value="ECO:0007669"/>
    <property type="project" value="TreeGrafter"/>
</dbReference>
<evidence type="ECO:0000259" key="11">
    <source>
        <dbReference type="PROSITE" id="PS50011"/>
    </source>
</evidence>
<feature type="compositionally biased region" description="Polar residues" evidence="10">
    <location>
        <begin position="16"/>
        <end position="25"/>
    </location>
</feature>
<evidence type="ECO:0000256" key="8">
    <source>
        <dbReference type="ARBA" id="ARBA00037982"/>
    </source>
</evidence>
<dbReference type="AlphaFoldDB" id="A0AAN7VFW0"/>
<dbReference type="GO" id="GO:0005634">
    <property type="term" value="C:nucleus"/>
    <property type="evidence" value="ECO:0007669"/>
    <property type="project" value="TreeGrafter"/>
</dbReference>
<sequence length="569" mass="64777">MAKSGMSGIDSDDGKVNSNNLQKSSVLDVKNHTKENINNVNTICKPKATSTPTSILIESLVKNLCSICEPDEQKSQKIYNFICSKLFEMKLVDESYNMVEFEGMRNQYQRALYHLVTSAIGKQPVPSLQAFWQNNDITNEWSHYYREFDEIEYIAGGGFGQVYRVKHKLDGTDYAIKKIVIRSEGIKSVRNYLSEVKTFASLNHSNVVQYKAAWLELGGTRKHHTENNLSFTSESSDRELITNDPNKYIYPEAATEMGTFTDYEKTEDSDFEVSFQTTAETHQYSQSSNSIFNSDRKVRRSARIKRNSTSEGGNAICKVEEIESLHIKAKSELKWATLYIQMALCQTTLKHWLERCYESERSNDSALIPRNMKQMHYDSVMEILRQLLLGIEYIHSKRIVHHDIKPSNVFIQFDNGRLLVQLGDFGLACPLQSVKHSLAFGTKLYAAPEQLAGKCDSKSDMYSLGIVLLEIVKPFSTDMERVRTITELRKNCISTDCLVTHAQFASVIKELMARCPSDRPDATTLMQKLRLNLSESDLVQELRSQLAEKDDEITRLQAILQKAGLHTGQ</sequence>
<dbReference type="InterPro" id="IPR050339">
    <property type="entry name" value="CC_SR_Kinase"/>
</dbReference>
<evidence type="ECO:0000313" key="12">
    <source>
        <dbReference type="EMBL" id="KAK5645853.1"/>
    </source>
</evidence>
<comment type="caution">
    <text evidence="12">The sequence shown here is derived from an EMBL/GenBank/DDBJ whole genome shotgun (WGS) entry which is preliminary data.</text>
</comment>
<dbReference type="Gene3D" id="1.10.510.10">
    <property type="entry name" value="Transferase(Phosphotransferase) domain 1"/>
    <property type="match status" value="1"/>
</dbReference>
<comment type="similarity">
    <text evidence="8">Belongs to the protein kinase superfamily. Ser/Thr protein kinase family. GCN2 subfamily.</text>
</comment>
<evidence type="ECO:0000256" key="3">
    <source>
        <dbReference type="ARBA" id="ARBA00022553"/>
    </source>
</evidence>
<gene>
    <name evidence="12" type="ORF">RI129_004317</name>
</gene>
<evidence type="ECO:0000256" key="10">
    <source>
        <dbReference type="SAM" id="MobiDB-lite"/>
    </source>
</evidence>
<name>A0AAN7VFW0_9COLE</name>
<dbReference type="GO" id="GO:0005524">
    <property type="term" value="F:ATP binding"/>
    <property type="evidence" value="ECO:0007669"/>
    <property type="project" value="UniProtKB-KW"/>
</dbReference>
<keyword evidence="7" id="KW-0067">ATP-binding</keyword>
<keyword evidence="2" id="KW-0723">Serine/threonine-protein kinase</keyword>
<organism evidence="12 13">
    <name type="scientific">Pyrocoelia pectoralis</name>
    <dbReference type="NCBI Taxonomy" id="417401"/>
    <lineage>
        <taxon>Eukaryota</taxon>
        <taxon>Metazoa</taxon>
        <taxon>Ecdysozoa</taxon>
        <taxon>Arthropoda</taxon>
        <taxon>Hexapoda</taxon>
        <taxon>Insecta</taxon>
        <taxon>Pterygota</taxon>
        <taxon>Neoptera</taxon>
        <taxon>Endopterygota</taxon>
        <taxon>Coleoptera</taxon>
        <taxon>Polyphaga</taxon>
        <taxon>Elateriformia</taxon>
        <taxon>Elateroidea</taxon>
        <taxon>Lampyridae</taxon>
        <taxon>Lampyrinae</taxon>
        <taxon>Pyrocoelia</taxon>
    </lineage>
</organism>
<keyword evidence="4" id="KW-0808">Transferase</keyword>
<evidence type="ECO:0000256" key="6">
    <source>
        <dbReference type="ARBA" id="ARBA00022777"/>
    </source>
</evidence>
<dbReference type="Proteomes" id="UP001329430">
    <property type="component" value="Chromosome 3"/>
</dbReference>
<dbReference type="InterPro" id="IPR000719">
    <property type="entry name" value="Prot_kinase_dom"/>
</dbReference>
<evidence type="ECO:0000256" key="1">
    <source>
        <dbReference type="ARBA" id="ARBA00012513"/>
    </source>
</evidence>
<dbReference type="InterPro" id="IPR011009">
    <property type="entry name" value="Kinase-like_dom_sf"/>
</dbReference>
<evidence type="ECO:0000256" key="4">
    <source>
        <dbReference type="ARBA" id="ARBA00022679"/>
    </source>
</evidence>
<accession>A0AAN7VFW0</accession>
<keyword evidence="5" id="KW-0547">Nucleotide-binding</keyword>
<dbReference type="Pfam" id="PF22949">
    <property type="entry name" value="HRI2_3H"/>
    <property type="match status" value="1"/>
</dbReference>